<evidence type="ECO:0000256" key="3">
    <source>
        <dbReference type="ARBA" id="ARBA00022688"/>
    </source>
</evidence>
<keyword evidence="4" id="KW-0949">S-adenosyl-L-methionine</keyword>
<dbReference type="GO" id="GO:0032259">
    <property type="term" value="P:methylation"/>
    <property type="evidence" value="ECO:0007669"/>
    <property type="project" value="UniProtKB-KW"/>
</dbReference>
<dbReference type="GeneID" id="15807309"/>
<dbReference type="GO" id="GO:0010420">
    <property type="term" value="F:polyprenyldihydroxybenzoate methyltransferase activity"/>
    <property type="evidence" value="ECO:0007669"/>
    <property type="project" value="InterPro"/>
</dbReference>
<dbReference type="RefSeq" id="XP_004828731.1">
    <property type="nucleotide sequence ID" value="XM_004828674.1"/>
</dbReference>
<dbReference type="EMBL" id="CP001669">
    <property type="protein sequence ID" value="AFZ79065.1"/>
    <property type="molecule type" value="Genomic_DNA"/>
</dbReference>
<evidence type="ECO:0000313" key="6">
    <source>
        <dbReference type="Proteomes" id="UP000031512"/>
    </source>
</evidence>
<keyword evidence="1 5" id="KW-0489">Methyltransferase</keyword>
<dbReference type="EC" id="2.1.1.64" evidence="5"/>
<keyword evidence="2 5" id="KW-0808">Transferase</keyword>
<evidence type="ECO:0000313" key="5">
    <source>
        <dbReference type="EMBL" id="AFZ79065.1"/>
    </source>
</evidence>
<evidence type="ECO:0000256" key="4">
    <source>
        <dbReference type="ARBA" id="ARBA00022691"/>
    </source>
</evidence>
<dbReference type="Gene3D" id="3.40.50.150">
    <property type="entry name" value="Vaccinia Virus protein VP39"/>
    <property type="match status" value="1"/>
</dbReference>
<reference evidence="5 6" key="1">
    <citation type="journal article" date="2012" name="BMC Genomics">
        <title>Comparative genomic analysis and phylogenetic position of Theileria equi.</title>
        <authorList>
            <person name="Kappmeyer L.S."/>
            <person name="Thiagarajan M."/>
            <person name="Herndon D.R."/>
            <person name="Ramsay J.D."/>
            <person name="Caler E."/>
            <person name="Djikeng A."/>
            <person name="Gillespie J.J."/>
            <person name="Lau A.O."/>
            <person name="Roalson E.H."/>
            <person name="Silva J.C."/>
            <person name="Silva M.G."/>
            <person name="Suarez C.E."/>
            <person name="Ueti M.W."/>
            <person name="Nene V.M."/>
            <person name="Mealey R.H."/>
            <person name="Knowles D.P."/>
            <person name="Brayton K.A."/>
        </authorList>
    </citation>
    <scope>NUCLEOTIDE SEQUENCE [LARGE SCALE GENOMIC DNA]</scope>
    <source>
        <strain evidence="5 6">WA</strain>
    </source>
</reference>
<sequence>MITGPILKLKHTFTPVLVRNKRHFSDSTFFGSFSEKWWNIDGEFSILHDYNQVRVPFIAESYLLSGNDSYKDTCCNKIFQPFRKIRAYGNLHVESILNGLDVLDIGCGGGILTESLAKYGCKVLGIDPSSELIKAANIHKEHFSKHNLKFGLKDNYTNHLEYKVSTVQEHLELKRKYDIVIASEVIEHIENKDKELFLYHLSELVKPSGILVLTSPGASLKSYIVNILLAERVFHKVPKSTHKFDLFISDRDCIRILKKYSFELVNKQGLLYLPYVRRFIPIGSRDLLYMIAFKNSTKQI</sequence>
<dbReference type="eggNOG" id="KOG1270">
    <property type="taxonomic scope" value="Eukaryota"/>
</dbReference>
<dbReference type="InterPro" id="IPR010233">
    <property type="entry name" value="UbiG_MeTrfase"/>
</dbReference>
<dbReference type="GO" id="GO:0005739">
    <property type="term" value="C:mitochondrion"/>
    <property type="evidence" value="ECO:0007669"/>
    <property type="project" value="TreeGrafter"/>
</dbReference>
<dbReference type="Proteomes" id="UP000031512">
    <property type="component" value="Chromosome 1"/>
</dbReference>
<keyword evidence="3" id="KW-0831">Ubiquinone biosynthesis</keyword>
<dbReference type="CDD" id="cd02440">
    <property type="entry name" value="AdoMet_MTases"/>
    <property type="match status" value="1"/>
</dbReference>
<dbReference type="AlphaFoldDB" id="L0AU38"/>
<dbReference type="GO" id="GO:0061542">
    <property type="term" value="F:3-demethylubiquinol 3-O-methyltransferase activity"/>
    <property type="evidence" value="ECO:0007669"/>
    <property type="project" value="UniProtKB-EC"/>
</dbReference>
<proteinExistence type="predicted"/>
<dbReference type="VEuPathDB" id="PiroplasmaDB:BEWA_019100"/>
<accession>L0AU38</accession>
<dbReference type="KEGG" id="beq:BEWA_019100"/>
<dbReference type="OrthoDB" id="3265906at2759"/>
<dbReference type="STRING" id="1537102.L0AU38"/>
<dbReference type="PANTHER" id="PTHR43464">
    <property type="entry name" value="METHYLTRANSFERASE"/>
    <property type="match status" value="1"/>
</dbReference>
<gene>
    <name evidence="5" type="ORF">BEWA_019100</name>
</gene>
<dbReference type="NCBIfam" id="TIGR01983">
    <property type="entry name" value="UbiG"/>
    <property type="match status" value="1"/>
</dbReference>
<keyword evidence="6" id="KW-1185">Reference proteome</keyword>
<evidence type="ECO:0000256" key="1">
    <source>
        <dbReference type="ARBA" id="ARBA00022603"/>
    </source>
</evidence>
<dbReference type="PANTHER" id="PTHR43464:SF19">
    <property type="entry name" value="UBIQUINONE BIOSYNTHESIS O-METHYLTRANSFERASE, MITOCHONDRIAL"/>
    <property type="match status" value="1"/>
</dbReference>
<evidence type="ECO:0000256" key="2">
    <source>
        <dbReference type="ARBA" id="ARBA00022679"/>
    </source>
</evidence>
<name>L0AU38_THEEQ</name>
<dbReference type="Pfam" id="PF13489">
    <property type="entry name" value="Methyltransf_23"/>
    <property type="match status" value="1"/>
</dbReference>
<dbReference type="InterPro" id="IPR029063">
    <property type="entry name" value="SAM-dependent_MTases_sf"/>
</dbReference>
<organism evidence="5 6">
    <name type="scientific">Theileria equi strain WA</name>
    <dbReference type="NCBI Taxonomy" id="1537102"/>
    <lineage>
        <taxon>Eukaryota</taxon>
        <taxon>Sar</taxon>
        <taxon>Alveolata</taxon>
        <taxon>Apicomplexa</taxon>
        <taxon>Aconoidasida</taxon>
        <taxon>Piroplasmida</taxon>
        <taxon>Theileriidae</taxon>
        <taxon>Theileria</taxon>
    </lineage>
</organism>
<dbReference type="SUPFAM" id="SSF53335">
    <property type="entry name" value="S-adenosyl-L-methionine-dependent methyltransferases"/>
    <property type="match status" value="1"/>
</dbReference>
<protein>
    <submittedName>
        <fullName evidence="5">Hexaprenyldihydroxybenzoate methyltransferase, putative</fullName>
        <ecNumber evidence="5">2.1.1.64</ecNumber>
    </submittedName>
</protein>